<gene>
    <name evidence="1" type="ORF">B6U60_04095</name>
</gene>
<evidence type="ECO:0000313" key="2">
    <source>
        <dbReference type="Proteomes" id="UP000192638"/>
    </source>
</evidence>
<dbReference type="AlphaFoldDB" id="A0A1V9R1V5"/>
<dbReference type="EMBL" id="NBEB01000040">
    <property type="protein sequence ID" value="OQQ84488.1"/>
    <property type="molecule type" value="Genomic_DNA"/>
</dbReference>
<name>A0A1V9R1V5_9LACO</name>
<evidence type="ECO:0000313" key="1">
    <source>
        <dbReference type="EMBL" id="OQQ84488.1"/>
    </source>
</evidence>
<accession>A0A1V9R1V5</accession>
<proteinExistence type="predicted"/>
<comment type="caution">
    <text evidence="1">The sequence shown here is derived from an EMBL/GenBank/DDBJ whole genome shotgun (WGS) entry which is preliminary data.</text>
</comment>
<feature type="non-terminal residue" evidence="1">
    <location>
        <position position="1"/>
    </location>
</feature>
<dbReference type="RefSeq" id="WP_180376306.1">
    <property type="nucleotide sequence ID" value="NZ_NBEB01000040.1"/>
</dbReference>
<organism evidence="1 2">
    <name type="scientific">Ligilactobacillus salivarius</name>
    <dbReference type="NCBI Taxonomy" id="1624"/>
    <lineage>
        <taxon>Bacteria</taxon>
        <taxon>Bacillati</taxon>
        <taxon>Bacillota</taxon>
        <taxon>Bacilli</taxon>
        <taxon>Lactobacillales</taxon>
        <taxon>Lactobacillaceae</taxon>
        <taxon>Ligilactobacillus</taxon>
    </lineage>
</organism>
<sequence>NKEKLETAILLLKMAREQLELNYSEFNTARFVDEIKEARRLQADVIRGNHVKIWQELRDNDKD</sequence>
<reference evidence="1 2" key="1">
    <citation type="submission" date="2017-03" db="EMBL/GenBank/DDBJ databases">
        <title>Phylogenomics and comparative genomics of Lactobacillus salivarius, a mammalian gut commensal.</title>
        <authorList>
            <person name="Harris H.M."/>
        </authorList>
    </citation>
    <scope>NUCLEOTIDE SEQUENCE [LARGE SCALE GENOMIC DNA]</scope>
    <source>
        <strain evidence="1 2">LMG 14477</strain>
    </source>
</reference>
<protein>
    <submittedName>
        <fullName evidence="1">Uncharacterized protein</fullName>
    </submittedName>
</protein>
<dbReference type="Proteomes" id="UP000192638">
    <property type="component" value="Unassembled WGS sequence"/>
</dbReference>